<evidence type="ECO:0000313" key="15">
    <source>
        <dbReference type="Proteomes" id="UP001138757"/>
    </source>
</evidence>
<keyword evidence="8 13" id="KW-1133">Transmembrane helix</keyword>
<keyword evidence="4" id="KW-0633">Potassium transport</keyword>
<comment type="catalytic activity">
    <reaction evidence="12">
        <text>K(+)(in) = K(+)(out)</text>
        <dbReference type="Rhea" id="RHEA:29463"/>
        <dbReference type="ChEBI" id="CHEBI:29103"/>
    </reaction>
</comment>
<dbReference type="Proteomes" id="UP001138757">
    <property type="component" value="Unassembled WGS sequence"/>
</dbReference>
<keyword evidence="10 13" id="KW-0472">Membrane</keyword>
<feature type="transmembrane region" description="Helical" evidence="13">
    <location>
        <begin position="165"/>
        <end position="193"/>
    </location>
</feature>
<evidence type="ECO:0000256" key="6">
    <source>
        <dbReference type="ARBA" id="ARBA00022826"/>
    </source>
</evidence>
<evidence type="ECO:0000256" key="11">
    <source>
        <dbReference type="ARBA" id="ARBA00023303"/>
    </source>
</evidence>
<dbReference type="EMBL" id="JAHGAW010000009">
    <property type="protein sequence ID" value="MBT2188176.1"/>
    <property type="molecule type" value="Genomic_DNA"/>
</dbReference>
<evidence type="ECO:0000256" key="1">
    <source>
        <dbReference type="ARBA" id="ARBA00004141"/>
    </source>
</evidence>
<feature type="transmembrane region" description="Helical" evidence="13">
    <location>
        <begin position="96"/>
        <end position="116"/>
    </location>
</feature>
<evidence type="ECO:0000256" key="5">
    <source>
        <dbReference type="ARBA" id="ARBA00022692"/>
    </source>
</evidence>
<name>A0A9X1IS52_9SPHN</name>
<dbReference type="GO" id="GO:0005267">
    <property type="term" value="F:potassium channel activity"/>
    <property type="evidence" value="ECO:0007669"/>
    <property type="project" value="UniProtKB-KW"/>
</dbReference>
<keyword evidence="7" id="KW-0630">Potassium</keyword>
<reference evidence="14" key="1">
    <citation type="submission" date="2021-05" db="EMBL/GenBank/DDBJ databases">
        <title>Genome of Sphingobium sp. strain.</title>
        <authorList>
            <person name="Fan R."/>
        </authorList>
    </citation>
    <scope>NUCLEOTIDE SEQUENCE</scope>
    <source>
        <strain evidence="14">H33</strain>
    </source>
</reference>
<protein>
    <submittedName>
        <fullName evidence="14">DUF1211 domain-containing protein</fullName>
    </submittedName>
</protein>
<feature type="transmembrane region" description="Helical" evidence="13">
    <location>
        <begin position="122"/>
        <end position="144"/>
    </location>
</feature>
<evidence type="ECO:0000256" key="12">
    <source>
        <dbReference type="ARBA" id="ARBA00034430"/>
    </source>
</evidence>
<dbReference type="InterPro" id="IPR010617">
    <property type="entry name" value="TMEM175-like"/>
</dbReference>
<evidence type="ECO:0000256" key="8">
    <source>
        <dbReference type="ARBA" id="ARBA00022989"/>
    </source>
</evidence>
<evidence type="ECO:0000256" key="2">
    <source>
        <dbReference type="ARBA" id="ARBA00006920"/>
    </source>
</evidence>
<feature type="transmembrane region" description="Helical" evidence="13">
    <location>
        <begin position="56"/>
        <end position="75"/>
    </location>
</feature>
<keyword evidence="15" id="KW-1185">Reference proteome</keyword>
<dbReference type="GO" id="GO:0016020">
    <property type="term" value="C:membrane"/>
    <property type="evidence" value="ECO:0007669"/>
    <property type="project" value="UniProtKB-SubCell"/>
</dbReference>
<feature type="transmembrane region" description="Helical" evidence="13">
    <location>
        <begin position="19"/>
        <end position="36"/>
    </location>
</feature>
<keyword evidence="5 13" id="KW-0812">Transmembrane</keyword>
<evidence type="ECO:0000256" key="9">
    <source>
        <dbReference type="ARBA" id="ARBA00023065"/>
    </source>
</evidence>
<dbReference type="Pfam" id="PF06736">
    <property type="entry name" value="TMEM175"/>
    <property type="match status" value="1"/>
</dbReference>
<evidence type="ECO:0000313" key="14">
    <source>
        <dbReference type="EMBL" id="MBT2188176.1"/>
    </source>
</evidence>
<comment type="similarity">
    <text evidence="2">Belongs to the TMEM175 family.</text>
</comment>
<evidence type="ECO:0000256" key="13">
    <source>
        <dbReference type="SAM" id="Phobius"/>
    </source>
</evidence>
<evidence type="ECO:0000256" key="4">
    <source>
        <dbReference type="ARBA" id="ARBA00022538"/>
    </source>
</evidence>
<keyword evidence="3" id="KW-0813">Transport</keyword>
<dbReference type="AlphaFoldDB" id="A0A9X1IS52"/>
<comment type="subcellular location">
    <subcellularLocation>
        <location evidence="1">Membrane</location>
        <topology evidence="1">Multi-pass membrane protein</topology>
    </subcellularLocation>
</comment>
<comment type="caution">
    <text evidence="14">The sequence shown here is derived from an EMBL/GenBank/DDBJ whole genome shotgun (WGS) entry which is preliminary data.</text>
</comment>
<gene>
    <name evidence="14" type="ORF">KK488_14570</name>
</gene>
<proteinExistence type="inferred from homology"/>
<evidence type="ECO:0000256" key="3">
    <source>
        <dbReference type="ARBA" id="ARBA00022448"/>
    </source>
</evidence>
<evidence type="ECO:0000256" key="7">
    <source>
        <dbReference type="ARBA" id="ARBA00022958"/>
    </source>
</evidence>
<sequence length="208" mass="22576">MSAGGKNGTAVNDHRLERLIFFSDAVIAIAITLLIIEIHPPHLQAGQNAWHALAELGPEFFGFALSFAVIGRFWVGHHSALGTMTAYDPRVLVPNMAFLMVIAFMPFATGFLSLNLGEEVPAIFYNVTLTALAVLNAWVIFVATDQAHEKGTPFPPHLRDLRARALSVIIASLLAVALAFVIPAISQIALFTIPLWRALLARLRSVAT</sequence>
<keyword evidence="6" id="KW-0631">Potassium channel</keyword>
<keyword evidence="11" id="KW-0407">Ion channel</keyword>
<dbReference type="GO" id="GO:0015252">
    <property type="term" value="F:proton channel activity"/>
    <property type="evidence" value="ECO:0007669"/>
    <property type="project" value="InterPro"/>
</dbReference>
<evidence type="ECO:0000256" key="10">
    <source>
        <dbReference type="ARBA" id="ARBA00023136"/>
    </source>
</evidence>
<dbReference type="RefSeq" id="WP_214624430.1">
    <property type="nucleotide sequence ID" value="NZ_JAHGAW010000009.1"/>
</dbReference>
<keyword evidence="9" id="KW-0406">Ion transport</keyword>
<accession>A0A9X1IS52</accession>
<organism evidence="14 15">
    <name type="scientific">Sphingobium nicotianae</name>
    <dbReference type="NCBI Taxonomy" id="2782607"/>
    <lineage>
        <taxon>Bacteria</taxon>
        <taxon>Pseudomonadati</taxon>
        <taxon>Pseudomonadota</taxon>
        <taxon>Alphaproteobacteria</taxon>
        <taxon>Sphingomonadales</taxon>
        <taxon>Sphingomonadaceae</taxon>
        <taxon>Sphingobium</taxon>
    </lineage>
</organism>